<comment type="caution">
    <text evidence="3">The sequence shown here is derived from an EMBL/GenBank/DDBJ whole genome shotgun (WGS) entry which is preliminary data.</text>
</comment>
<dbReference type="OrthoDB" id="710786at2"/>
<evidence type="ECO:0000256" key="1">
    <source>
        <dbReference type="SAM" id="Phobius"/>
    </source>
</evidence>
<name>A0A3P3W6S7_9FLAO</name>
<proteinExistence type="predicted"/>
<dbReference type="InterPro" id="IPR024478">
    <property type="entry name" value="HlyB_4HB_MCP"/>
</dbReference>
<evidence type="ECO:0000259" key="2">
    <source>
        <dbReference type="Pfam" id="PF12729"/>
    </source>
</evidence>
<dbReference type="Proteomes" id="UP000271937">
    <property type="component" value="Unassembled WGS sequence"/>
</dbReference>
<feature type="transmembrane region" description="Helical" evidence="1">
    <location>
        <begin position="173"/>
        <end position="199"/>
    </location>
</feature>
<keyword evidence="1" id="KW-0472">Membrane</keyword>
<keyword evidence="1" id="KW-0812">Transmembrane</keyword>
<evidence type="ECO:0000313" key="4">
    <source>
        <dbReference type="Proteomes" id="UP000271937"/>
    </source>
</evidence>
<dbReference type="EMBL" id="RQVR01000011">
    <property type="protein sequence ID" value="RRJ90414.1"/>
    <property type="molecule type" value="Genomic_DNA"/>
</dbReference>
<evidence type="ECO:0000313" key="3">
    <source>
        <dbReference type="EMBL" id="RRJ90414.1"/>
    </source>
</evidence>
<gene>
    <name evidence="3" type="ORF">EG849_10250</name>
</gene>
<dbReference type="Pfam" id="PF12729">
    <property type="entry name" value="4HB_MCP_1"/>
    <property type="match status" value="1"/>
</dbReference>
<dbReference type="AlphaFoldDB" id="A0A3P3W6S7"/>
<reference evidence="3 4" key="1">
    <citation type="submission" date="2018-11" db="EMBL/GenBank/DDBJ databases">
        <title>Flavobacterium sp. nov., YIM 102600 draft genome.</title>
        <authorList>
            <person name="Li G."/>
            <person name="Jiang Y."/>
        </authorList>
    </citation>
    <scope>NUCLEOTIDE SEQUENCE [LARGE SCALE GENOMIC DNA]</scope>
    <source>
        <strain evidence="3 4">YIM 102600</strain>
    </source>
</reference>
<protein>
    <recommendedName>
        <fullName evidence="2">Chemotaxis methyl-accepting receptor HlyB-like 4HB MCP domain-containing protein</fullName>
    </recommendedName>
</protein>
<organism evidence="3 4">
    <name type="scientific">Flavobacterium macacae</name>
    <dbReference type="NCBI Taxonomy" id="2488993"/>
    <lineage>
        <taxon>Bacteria</taxon>
        <taxon>Pseudomonadati</taxon>
        <taxon>Bacteroidota</taxon>
        <taxon>Flavobacteriia</taxon>
        <taxon>Flavobacteriales</taxon>
        <taxon>Flavobacteriaceae</taxon>
        <taxon>Flavobacterium</taxon>
    </lineage>
</organism>
<keyword evidence="4" id="KW-1185">Reference proteome</keyword>
<accession>A0A3P3W6S7</accession>
<feature type="domain" description="Chemotaxis methyl-accepting receptor HlyB-like 4HB MCP" evidence="2">
    <location>
        <begin position="7"/>
        <end position="123"/>
    </location>
</feature>
<keyword evidence="1" id="KW-1133">Transmembrane helix</keyword>
<sequence length="207" mass="23626">MKWTYGIKNKFTASMVLLALCLLVLLSNYLDRLHTENVKNSISTMYEDRLIVEEYILKMTQNVYQIREMAMSDKSQDLKDNAINKLGTDFKVTFDIYKKTKLTETEKTTAAALIGNFKKMEQLILKDKNAPSIYTDEILSSLNKLSAIQLEESKLIMQQVESQYATIKASSQFAFAIIIMILIALQVMVFSGETLIPLFKPKDPSLN</sequence>
<dbReference type="RefSeq" id="WP_125012997.1">
    <property type="nucleotide sequence ID" value="NZ_RQVR01000011.1"/>
</dbReference>